<accession>A0ABD0K680</accession>
<dbReference type="Proteomes" id="UP001519460">
    <property type="component" value="Unassembled WGS sequence"/>
</dbReference>
<evidence type="ECO:0000313" key="1">
    <source>
        <dbReference type="EMBL" id="KAK7482654.1"/>
    </source>
</evidence>
<gene>
    <name evidence="1" type="ORF">BaRGS_00026063</name>
</gene>
<dbReference type="EMBL" id="JACVVK020000240">
    <property type="protein sequence ID" value="KAK7482654.1"/>
    <property type="molecule type" value="Genomic_DNA"/>
</dbReference>
<dbReference type="AlphaFoldDB" id="A0ABD0K680"/>
<name>A0ABD0K680_9CAEN</name>
<evidence type="ECO:0000313" key="2">
    <source>
        <dbReference type="Proteomes" id="UP001519460"/>
    </source>
</evidence>
<comment type="caution">
    <text evidence="1">The sequence shown here is derived from an EMBL/GenBank/DDBJ whole genome shotgun (WGS) entry which is preliminary data.</text>
</comment>
<keyword evidence="2" id="KW-1185">Reference proteome</keyword>
<proteinExistence type="predicted"/>
<reference evidence="1 2" key="1">
    <citation type="journal article" date="2023" name="Sci. Data">
        <title>Genome assembly of the Korean intertidal mud-creeper Batillaria attramentaria.</title>
        <authorList>
            <person name="Patra A.K."/>
            <person name="Ho P.T."/>
            <person name="Jun S."/>
            <person name="Lee S.J."/>
            <person name="Kim Y."/>
            <person name="Won Y.J."/>
        </authorList>
    </citation>
    <scope>NUCLEOTIDE SEQUENCE [LARGE SCALE GENOMIC DNA]</scope>
    <source>
        <strain evidence="1">Wonlab-2016</strain>
    </source>
</reference>
<organism evidence="1 2">
    <name type="scientific">Batillaria attramentaria</name>
    <dbReference type="NCBI Taxonomy" id="370345"/>
    <lineage>
        <taxon>Eukaryota</taxon>
        <taxon>Metazoa</taxon>
        <taxon>Spiralia</taxon>
        <taxon>Lophotrochozoa</taxon>
        <taxon>Mollusca</taxon>
        <taxon>Gastropoda</taxon>
        <taxon>Caenogastropoda</taxon>
        <taxon>Sorbeoconcha</taxon>
        <taxon>Cerithioidea</taxon>
        <taxon>Batillariidae</taxon>
        <taxon>Batillaria</taxon>
    </lineage>
</organism>
<protein>
    <submittedName>
        <fullName evidence="1">Uncharacterized protein</fullName>
    </submittedName>
</protein>
<sequence>MGQGRMGQLANQRSPGMRLMNANDTHECEWDCRFFHWLSCPVLHLGLTDINGGPQCPAAGGSLQRQNKELYAPAYRLKYEDGSPSGMGQGRMGQLANQRSPGMRLMNANDTHECEWDCRFFHWLSCPVLHLGLTDINGGPQCPAAGGRFNVKTNFPEQAAQPEPPDTSAVVTIKGLKKAVQSTNSVWCEGTSQWTAFRVYMFAMTSGSSYLFLK</sequence>